<dbReference type="Pfam" id="PF10531">
    <property type="entry name" value="SLBB"/>
    <property type="match status" value="1"/>
</dbReference>
<dbReference type="PANTHER" id="PTHR43578">
    <property type="entry name" value="NADH-QUINONE OXIDOREDUCTASE SUBUNIT F"/>
    <property type="match status" value="1"/>
</dbReference>
<dbReference type="Proteomes" id="UP000263486">
    <property type="component" value="Unassembled WGS sequence"/>
</dbReference>
<reference evidence="7 8" key="1">
    <citation type="submission" date="2018-08" db="EMBL/GenBank/DDBJ databases">
        <title>Draft genome sequence of Psychrilyobacter sp. strain SD5 isolated from Black Sea water.</title>
        <authorList>
            <person name="Yadav S."/>
            <person name="Villanueva L."/>
            <person name="Damste J.S.S."/>
        </authorList>
    </citation>
    <scope>NUCLEOTIDE SEQUENCE [LARGE SCALE GENOMIC DNA]</scope>
    <source>
        <strain evidence="7 8">SD5</strain>
    </source>
</reference>
<sequence>MNRTQKVITENFNTYKVEQIDKYIENGGFQGLKNALEKGKDFIIDELNISGLRGRGGAAYPTGKKWNGGRQTHADVKYVLCNADEGEPATFKDRELLVKDPYKVLEGLAISGYTFGAKEGFIYIREEYEFLHDKIRKAIKLAEENGYLGKNILGTGFDFSIKVFSGAGAYVCGEGSALIESMEGKAGRPRMKPPRIGVAGYMGKPTQSNNVETLAIVATVLKMGAVNYAKYGTEKSIGTKMISLCGNVKKPGTYEIPFGMSLREIIYDIGGGIVGDKDIKFLQLGGVSGPLMPKKYIDTKYTYEDLEAEGFGIGSGAILVADETKSVIKFLESVSYFFFHESCGKCTPCREGKRQMKKLLDKMSKGTATTKDLKNIEKISRIMTDASFCGLGQTAATAMLTAIKYFSPELCSSIDEIKAL</sequence>
<dbReference type="RefSeq" id="WP_114641680.1">
    <property type="nucleotide sequence ID" value="NZ_JAACIO010000007.1"/>
</dbReference>
<organism evidence="7 8">
    <name type="scientific">Psychrilyobacter piezotolerans</name>
    <dbReference type="NCBI Taxonomy" id="2293438"/>
    <lineage>
        <taxon>Bacteria</taxon>
        <taxon>Fusobacteriati</taxon>
        <taxon>Fusobacteriota</taxon>
        <taxon>Fusobacteriia</taxon>
        <taxon>Fusobacteriales</taxon>
        <taxon>Fusobacteriaceae</taxon>
        <taxon>Psychrilyobacter</taxon>
    </lineage>
</organism>
<dbReference type="InterPro" id="IPR019554">
    <property type="entry name" value="Soluble_ligand-bd"/>
</dbReference>
<dbReference type="Pfam" id="PF01512">
    <property type="entry name" value="Complex1_51K"/>
    <property type="match status" value="1"/>
</dbReference>
<dbReference type="InterPro" id="IPR001949">
    <property type="entry name" value="NADH-UbQ_OxRdtase_51kDa_CS"/>
</dbReference>
<dbReference type="Gene3D" id="1.20.1440.230">
    <property type="entry name" value="NADH-ubiquinone oxidoreductase 51kDa subunit, iron-sulphur binding domain"/>
    <property type="match status" value="1"/>
</dbReference>
<evidence type="ECO:0000313" key="7">
    <source>
        <dbReference type="EMBL" id="REI41996.1"/>
    </source>
</evidence>
<keyword evidence="2" id="KW-0004">4Fe-4S</keyword>
<dbReference type="PANTHER" id="PTHR43578:SF3">
    <property type="entry name" value="NADH-QUINONE OXIDOREDUCTASE SUBUNIT F"/>
    <property type="match status" value="1"/>
</dbReference>
<name>A0ABX9KIF4_9FUSO</name>
<dbReference type="Gene3D" id="3.10.20.600">
    <property type="match status" value="1"/>
</dbReference>
<dbReference type="EMBL" id="QUAJ01000006">
    <property type="protein sequence ID" value="REI41996.1"/>
    <property type="molecule type" value="Genomic_DNA"/>
</dbReference>
<keyword evidence="8" id="KW-1185">Reference proteome</keyword>
<dbReference type="SUPFAM" id="SSF142019">
    <property type="entry name" value="Nqo1 FMN-binding domain-like"/>
    <property type="match status" value="1"/>
</dbReference>
<dbReference type="Pfam" id="PF10589">
    <property type="entry name" value="NADH_4Fe-4S"/>
    <property type="match status" value="1"/>
</dbReference>
<keyword evidence="3" id="KW-0479">Metal-binding</keyword>
<comment type="similarity">
    <text evidence="1">Belongs to the complex I 51 kDa subunit family.</text>
</comment>
<dbReference type="SUPFAM" id="SSF140490">
    <property type="entry name" value="Nqo1C-terminal domain-like"/>
    <property type="match status" value="1"/>
</dbReference>
<evidence type="ECO:0000256" key="1">
    <source>
        <dbReference type="ARBA" id="ARBA00007523"/>
    </source>
</evidence>
<gene>
    <name evidence="7" type="ORF">DYH56_04545</name>
</gene>
<evidence type="ECO:0000259" key="6">
    <source>
        <dbReference type="SMART" id="SM00928"/>
    </source>
</evidence>
<dbReference type="Gene3D" id="6.10.250.1450">
    <property type="match status" value="1"/>
</dbReference>
<dbReference type="PROSITE" id="PS00645">
    <property type="entry name" value="COMPLEX1_51K_2"/>
    <property type="match status" value="1"/>
</dbReference>
<keyword evidence="5" id="KW-0411">Iron-sulfur</keyword>
<evidence type="ECO:0000313" key="8">
    <source>
        <dbReference type="Proteomes" id="UP000263486"/>
    </source>
</evidence>
<evidence type="ECO:0000256" key="2">
    <source>
        <dbReference type="ARBA" id="ARBA00022485"/>
    </source>
</evidence>
<keyword evidence="4" id="KW-0408">Iron</keyword>
<protein>
    <submittedName>
        <fullName evidence="7">NADH-quinone oxidoreductase subunit F</fullName>
    </submittedName>
</protein>
<dbReference type="SUPFAM" id="SSF142984">
    <property type="entry name" value="Nqo1 middle domain-like"/>
    <property type="match status" value="1"/>
</dbReference>
<dbReference type="InterPro" id="IPR019575">
    <property type="entry name" value="Nuop51_4Fe4S-bd"/>
</dbReference>
<comment type="caution">
    <text evidence="7">The sequence shown here is derived from an EMBL/GenBank/DDBJ whole genome shotgun (WGS) entry which is preliminary data.</text>
</comment>
<evidence type="ECO:0000256" key="5">
    <source>
        <dbReference type="ARBA" id="ARBA00023014"/>
    </source>
</evidence>
<evidence type="ECO:0000256" key="3">
    <source>
        <dbReference type="ARBA" id="ARBA00022723"/>
    </source>
</evidence>
<feature type="domain" description="NADH-ubiquinone oxidoreductase 51kDa subunit iron-sulphur binding" evidence="6">
    <location>
        <begin position="328"/>
        <end position="373"/>
    </location>
</feature>
<accession>A0ABX9KIF4</accession>
<dbReference type="InterPro" id="IPR037207">
    <property type="entry name" value="Nuop51_4Fe4S-bd_sf"/>
</dbReference>
<evidence type="ECO:0000256" key="4">
    <source>
        <dbReference type="ARBA" id="ARBA00023004"/>
    </source>
</evidence>
<dbReference type="SMART" id="SM00928">
    <property type="entry name" value="NADH_4Fe-4S"/>
    <property type="match status" value="1"/>
</dbReference>
<proteinExistence type="inferred from homology"/>
<dbReference type="InterPro" id="IPR037225">
    <property type="entry name" value="Nuo51_FMN-bd_sf"/>
</dbReference>
<dbReference type="Gene3D" id="3.40.50.11540">
    <property type="entry name" value="NADH-ubiquinone oxidoreductase 51kDa subunit"/>
    <property type="match status" value="1"/>
</dbReference>
<dbReference type="InterPro" id="IPR011538">
    <property type="entry name" value="Nuo51_FMN-bd"/>
</dbReference>